<sequence>MAAYLMGARIIETHFTLNHAWKGTDHALSLEPQGLRQLVENLRIIRESMGDGIKRKLPIEAAAVHKMGNAIHVTKSIPAGTKIEHDDICLKAPADGLAPYEWEDVLGKMTTCDLTTADILDWEALK</sequence>
<dbReference type="SUPFAM" id="SSF51269">
    <property type="entry name" value="AFP III-like domain"/>
    <property type="match status" value="1"/>
</dbReference>
<proteinExistence type="predicted"/>
<dbReference type="InterPro" id="IPR036732">
    <property type="entry name" value="AFP_Neu5c_C_sf"/>
</dbReference>
<dbReference type="Gene3D" id="3.20.20.70">
    <property type="entry name" value="Aldolase class I"/>
    <property type="match status" value="1"/>
</dbReference>
<dbReference type="EMBL" id="BART01027444">
    <property type="protein sequence ID" value="GAG93122.1"/>
    <property type="molecule type" value="Genomic_DNA"/>
</dbReference>
<dbReference type="GO" id="GO:0047444">
    <property type="term" value="F:N-acylneuraminate-9-phosphate synthase activity"/>
    <property type="evidence" value="ECO:0007669"/>
    <property type="project" value="TreeGrafter"/>
</dbReference>
<dbReference type="InterPro" id="IPR057736">
    <property type="entry name" value="SAF_PseI/NeuA/NeuB"/>
</dbReference>
<dbReference type="SMART" id="SM00858">
    <property type="entry name" value="SAF"/>
    <property type="match status" value="1"/>
</dbReference>
<dbReference type="AlphaFoldDB" id="X1CJB4"/>
<dbReference type="Pfam" id="PF08666">
    <property type="entry name" value="SAF"/>
    <property type="match status" value="1"/>
</dbReference>
<dbReference type="PROSITE" id="PS50844">
    <property type="entry name" value="AFP_LIKE"/>
    <property type="match status" value="1"/>
</dbReference>
<dbReference type="Pfam" id="PF03102">
    <property type="entry name" value="NeuB"/>
    <property type="match status" value="1"/>
</dbReference>
<dbReference type="InterPro" id="IPR013132">
    <property type="entry name" value="PseI/NeuA/B-like_N"/>
</dbReference>
<dbReference type="PANTHER" id="PTHR42966:SF1">
    <property type="entry name" value="SIALIC ACID SYNTHASE"/>
    <property type="match status" value="1"/>
</dbReference>
<accession>X1CJB4</accession>
<dbReference type="Gene3D" id="3.90.1210.10">
    <property type="entry name" value="Antifreeze-like/N-acetylneuraminic acid synthase C-terminal domain"/>
    <property type="match status" value="1"/>
</dbReference>
<evidence type="ECO:0000313" key="2">
    <source>
        <dbReference type="EMBL" id="GAG93122.1"/>
    </source>
</evidence>
<dbReference type="InterPro" id="IPR051690">
    <property type="entry name" value="PseI-like"/>
</dbReference>
<dbReference type="InterPro" id="IPR013974">
    <property type="entry name" value="SAF"/>
</dbReference>
<name>X1CJB4_9ZZZZ</name>
<comment type="caution">
    <text evidence="2">The sequence shown here is derived from an EMBL/GenBank/DDBJ whole genome shotgun (WGS) entry which is preliminary data.</text>
</comment>
<dbReference type="InterPro" id="IPR006190">
    <property type="entry name" value="SAF_AFP_Neu5Ac"/>
</dbReference>
<protein>
    <recommendedName>
        <fullName evidence="1">AFP-like domain-containing protein</fullName>
    </recommendedName>
</protein>
<reference evidence="2" key="1">
    <citation type="journal article" date="2014" name="Front. Microbiol.">
        <title>High frequency of phylogenetically diverse reductive dehalogenase-homologous genes in deep subseafloor sedimentary metagenomes.</title>
        <authorList>
            <person name="Kawai M."/>
            <person name="Futagami T."/>
            <person name="Toyoda A."/>
            <person name="Takaki Y."/>
            <person name="Nishi S."/>
            <person name="Hori S."/>
            <person name="Arai W."/>
            <person name="Tsubouchi T."/>
            <person name="Morono Y."/>
            <person name="Uchiyama I."/>
            <person name="Ito T."/>
            <person name="Fujiyama A."/>
            <person name="Inagaki F."/>
            <person name="Takami H."/>
        </authorList>
    </citation>
    <scope>NUCLEOTIDE SEQUENCE</scope>
    <source>
        <strain evidence="2">Expedition CK06-06</strain>
    </source>
</reference>
<dbReference type="InterPro" id="IPR013785">
    <property type="entry name" value="Aldolase_TIM"/>
</dbReference>
<gene>
    <name evidence="2" type="ORF">S01H4_48656</name>
</gene>
<organism evidence="2">
    <name type="scientific">marine sediment metagenome</name>
    <dbReference type="NCBI Taxonomy" id="412755"/>
    <lineage>
        <taxon>unclassified sequences</taxon>
        <taxon>metagenomes</taxon>
        <taxon>ecological metagenomes</taxon>
    </lineage>
</organism>
<dbReference type="PANTHER" id="PTHR42966">
    <property type="entry name" value="N-ACETYLNEURAMINATE SYNTHASE"/>
    <property type="match status" value="1"/>
</dbReference>
<dbReference type="SUPFAM" id="SSF51569">
    <property type="entry name" value="Aldolase"/>
    <property type="match status" value="1"/>
</dbReference>
<evidence type="ECO:0000259" key="1">
    <source>
        <dbReference type="PROSITE" id="PS50844"/>
    </source>
</evidence>
<dbReference type="CDD" id="cd11615">
    <property type="entry name" value="SAF_NeuB_like"/>
    <property type="match status" value="1"/>
</dbReference>
<dbReference type="GO" id="GO:0016051">
    <property type="term" value="P:carbohydrate biosynthetic process"/>
    <property type="evidence" value="ECO:0007669"/>
    <property type="project" value="InterPro"/>
</dbReference>
<feature type="domain" description="AFP-like" evidence="1">
    <location>
        <begin position="70"/>
        <end position="126"/>
    </location>
</feature>